<dbReference type="Pfam" id="PF03692">
    <property type="entry name" value="CxxCxxCC"/>
    <property type="match status" value="1"/>
</dbReference>
<gene>
    <name evidence="2" type="ORF">DB30_02243</name>
</gene>
<comment type="caution">
    <text evidence="2">The sequence shown here is derived from an EMBL/GenBank/DDBJ whole genome shotgun (WGS) entry which is preliminary data.</text>
</comment>
<evidence type="ECO:0000256" key="1">
    <source>
        <dbReference type="SAM" id="MobiDB-lite"/>
    </source>
</evidence>
<dbReference type="EMBL" id="JMCC02000161">
    <property type="protein sequence ID" value="KIG11978.1"/>
    <property type="molecule type" value="Genomic_DNA"/>
</dbReference>
<organism evidence="2 3">
    <name type="scientific">Enhygromyxa salina</name>
    <dbReference type="NCBI Taxonomy" id="215803"/>
    <lineage>
        <taxon>Bacteria</taxon>
        <taxon>Pseudomonadati</taxon>
        <taxon>Myxococcota</taxon>
        <taxon>Polyangia</taxon>
        <taxon>Nannocystales</taxon>
        <taxon>Nannocystaceae</taxon>
        <taxon>Enhygromyxa</taxon>
    </lineage>
</organism>
<proteinExistence type="predicted"/>
<name>A0A0C1ZM47_9BACT</name>
<reference evidence="2 3" key="1">
    <citation type="submission" date="2014-12" db="EMBL/GenBank/DDBJ databases">
        <title>Genome assembly of Enhygromyxa salina DSM 15201.</title>
        <authorList>
            <person name="Sharma G."/>
            <person name="Subramanian S."/>
        </authorList>
    </citation>
    <scope>NUCLEOTIDE SEQUENCE [LARGE SCALE GENOMIC DNA]</scope>
    <source>
        <strain evidence="2 3">DSM 15201</strain>
    </source>
</reference>
<evidence type="ECO:0000313" key="2">
    <source>
        <dbReference type="EMBL" id="KIG11978.1"/>
    </source>
</evidence>
<dbReference type="Proteomes" id="UP000031599">
    <property type="component" value="Unassembled WGS sequence"/>
</dbReference>
<dbReference type="RefSeq" id="WP_052558744.1">
    <property type="nucleotide sequence ID" value="NZ_JMCC02000161.1"/>
</dbReference>
<feature type="compositionally biased region" description="Basic residues" evidence="1">
    <location>
        <begin position="289"/>
        <end position="309"/>
    </location>
</feature>
<evidence type="ECO:0008006" key="4">
    <source>
        <dbReference type="Google" id="ProtNLM"/>
    </source>
</evidence>
<sequence length="309" mass="34897">MLNFIAALFGPRVKLPRDRVTRIPRRARKQVKEHVDTMQRIVDELSGLPGLADMSKTKRLPRGFYDRVEDLQTAFDRYVEAVRGELGLADAAVPGTPAGKGGCYAAPFGVSGPETLAIYREVRTWKDFPQIAQRLGELGEQQFKDIQAGHTGKDPEKIRMTSKAAGRGRQTFAERGQACPFLDEAKGRCRVWEQRPISCRMHHIVGDSALADPRHERHADVEVVNIRLPVRPQVSLSQIDKRMELGLSPFLYASVLQLLQLGEGELLQEVGEAPRRMQQDGRVVQKANRNVKHAKKNQKKNKQQKKKRK</sequence>
<dbReference type="AlphaFoldDB" id="A0A0C1ZM47"/>
<feature type="region of interest" description="Disordered" evidence="1">
    <location>
        <begin position="273"/>
        <end position="309"/>
    </location>
</feature>
<evidence type="ECO:0000313" key="3">
    <source>
        <dbReference type="Proteomes" id="UP000031599"/>
    </source>
</evidence>
<dbReference type="InterPro" id="IPR005358">
    <property type="entry name" value="Puta_zinc/iron-chelating_dom"/>
</dbReference>
<protein>
    <recommendedName>
        <fullName evidence="4">Flagellin N-methylase</fullName>
    </recommendedName>
</protein>
<accession>A0A0C1ZM47</accession>